<organism evidence="1 2">
    <name type="scientific">Steinernema glaseri</name>
    <dbReference type="NCBI Taxonomy" id="37863"/>
    <lineage>
        <taxon>Eukaryota</taxon>
        <taxon>Metazoa</taxon>
        <taxon>Ecdysozoa</taxon>
        <taxon>Nematoda</taxon>
        <taxon>Chromadorea</taxon>
        <taxon>Rhabditida</taxon>
        <taxon>Tylenchina</taxon>
        <taxon>Panagrolaimomorpha</taxon>
        <taxon>Strongyloidoidea</taxon>
        <taxon>Steinernematidae</taxon>
        <taxon>Steinernema</taxon>
    </lineage>
</organism>
<name>A0A1I7Y122_9BILA</name>
<accession>A0A1I7Y122</accession>
<proteinExistence type="predicted"/>
<dbReference type="Proteomes" id="UP000095287">
    <property type="component" value="Unplaced"/>
</dbReference>
<keyword evidence="1" id="KW-1185">Reference proteome</keyword>
<sequence length="72" mass="8664">MLRRLAKELRLLRSAQTHVQKKSRDWGILRNEPREECGESRHLDSSVIQFDLLWVSTRKLRYVTVWGRCLEL</sequence>
<dbReference type="WBParaSite" id="L893_g11514.t1">
    <property type="protein sequence ID" value="L893_g11514.t1"/>
    <property type="gene ID" value="L893_g11514"/>
</dbReference>
<dbReference type="AlphaFoldDB" id="A0A1I7Y122"/>
<reference evidence="2" key="1">
    <citation type="submission" date="2016-11" db="UniProtKB">
        <authorList>
            <consortium name="WormBaseParasite"/>
        </authorList>
    </citation>
    <scope>IDENTIFICATION</scope>
</reference>
<protein>
    <submittedName>
        <fullName evidence="2">Uncharacterized protein</fullName>
    </submittedName>
</protein>
<evidence type="ECO:0000313" key="2">
    <source>
        <dbReference type="WBParaSite" id="L893_g11514.t1"/>
    </source>
</evidence>
<evidence type="ECO:0000313" key="1">
    <source>
        <dbReference type="Proteomes" id="UP000095287"/>
    </source>
</evidence>